<dbReference type="GO" id="GO:0007018">
    <property type="term" value="P:microtubule-based movement"/>
    <property type="evidence" value="ECO:0007669"/>
    <property type="project" value="InterPro"/>
</dbReference>
<dbReference type="Gene3D" id="1.20.1270.280">
    <property type="match status" value="1"/>
</dbReference>
<dbReference type="Pfam" id="PF12781">
    <property type="entry name" value="AAA_9"/>
    <property type="match status" value="1"/>
</dbReference>
<evidence type="ECO:0000313" key="5">
    <source>
        <dbReference type="EMBL" id="KAK9507674.1"/>
    </source>
</evidence>
<dbReference type="GO" id="GO:0008569">
    <property type="term" value="F:minus-end-directed microtubule motor activity"/>
    <property type="evidence" value="ECO:0007669"/>
    <property type="project" value="InterPro"/>
</dbReference>
<proteinExistence type="predicted"/>
<sequence length="1085" mass="125954">MDVGRFEVTSSIASEWVESGLPDDAINIENGLIVTMSQRWPLIIDPHLQSYKWIKNIESANHLKIVEFDVDDVITIIEQSMASGSPVLIHNVKNYIDSAMLPILNKCIVTAGDLVRLQFGQRLIPYEESFRLYMLTRNPCPRNVPDIAIKLSMVNFSLNEDGLKHQLLGVLINNENRQLEKHLKLQDIEVTAARKLYGEFEESLLEKLSSQEQGSIIDDSELLQIVKELKNAAEVLLSQIKSMENQIWETLLLRQEYQPCATRAAILFLTMDAISKLDPVYKFSLQRFTKFFKDTINSGKVALDTDTRLASIAEYFTDAVYRRASTALYSKHRLTFLFLITIKILISKGELVKEQLEYLLYASSFCEQSDTNMHNPISDWLSNEKWANLCALMKVPGFPDILDTFDQEDIEWKNWYDSDEPEAKPFIESVEVECKGFHRVLLIRAIRPDRIVVAMNKFIKEKFGLKFVDLEPNSLSEIFDYASYTTPVFILNSSVHSQPDHKIKELAKVYHMENKFFQVRLGDGVEQLAERLIEEGRKYGYWIFLENCHDLISWMPRLDKIIEGMQRKRSSHLNFRLWLSSISHPELPDSALRMSQRIAEEPPKTLKKCMIHYSKRITYPDLADCDKTETFHKLLFALTFFHSMIKARSKFGNIGWSSDFTFALCDIKDSINITNTLLENYETMPWTYLKFLIAELCYAGNVNTFWDQRIINVLINDIINQRTVSEDNFRLTPLRHYYIPNNTQGKPPFIKFINCVWPEEETPEIFGIHSNVHVILTADVSKDYLNTLLLLPLDLHAVSKQTKEEQVSSTAFDIITKIYPPVDYEFAKKQLQRVSITNSMLLNEVFLYNKLADLIRLSTDCLLKAIQGKIIITDDLEDIFYKLYKKEVPDCWSKAYPTRRNLPQWIDNLELRINYIRDKVFNLGIRPHWLSSYICPNRFLTAALIEAAENRGLHMDALTWEYVPQLVDDVRNLNDVDKMQWNLPREGLLVRGFWLEGAGWNPRKMMLTEPKPGKYITYLSPIYFKPVLKTEKVVRDDMYVCPVYYCPDRQACKSTLVCAIELNKGQETCGHWVKRGTAVLLNHPY</sequence>
<dbReference type="GO" id="GO:0051959">
    <property type="term" value="F:dynein light intermediate chain binding"/>
    <property type="evidence" value="ECO:0007669"/>
    <property type="project" value="InterPro"/>
</dbReference>
<dbReference type="InterPro" id="IPR027417">
    <property type="entry name" value="P-loop_NTPase"/>
</dbReference>
<keyword evidence="6" id="KW-1185">Reference proteome</keyword>
<evidence type="ECO:0000259" key="1">
    <source>
        <dbReference type="Pfam" id="PF03028"/>
    </source>
</evidence>
<dbReference type="Pfam" id="PF18198">
    <property type="entry name" value="AAA_lid_11"/>
    <property type="match status" value="1"/>
</dbReference>
<dbReference type="InterPro" id="IPR035706">
    <property type="entry name" value="AAA_9"/>
</dbReference>
<protein>
    <submittedName>
        <fullName evidence="5">Uncharacterized protein</fullName>
    </submittedName>
</protein>
<dbReference type="GO" id="GO:0030286">
    <property type="term" value="C:dynein complex"/>
    <property type="evidence" value="ECO:0007669"/>
    <property type="project" value="InterPro"/>
</dbReference>
<reference evidence="5 6" key="1">
    <citation type="submission" date="2022-12" db="EMBL/GenBank/DDBJ databases">
        <title>Chromosome-level genome assembly of true bugs.</title>
        <authorList>
            <person name="Ma L."/>
            <person name="Li H."/>
        </authorList>
    </citation>
    <scope>NUCLEOTIDE SEQUENCE [LARGE SCALE GENOMIC DNA]</scope>
    <source>
        <strain evidence="5">Lab_2022b</strain>
    </source>
</reference>
<dbReference type="InterPro" id="IPR026983">
    <property type="entry name" value="DHC"/>
</dbReference>
<gene>
    <name evidence="5" type="ORF">O3M35_007479</name>
</gene>
<dbReference type="EMBL" id="JAPXFL010000004">
    <property type="protein sequence ID" value="KAK9507674.1"/>
    <property type="molecule type" value="Genomic_DNA"/>
</dbReference>
<dbReference type="Gene3D" id="1.10.8.1220">
    <property type="match status" value="1"/>
</dbReference>
<dbReference type="PANTHER" id="PTHR22878">
    <property type="entry name" value="DYNEIN HEAVY CHAIN 6, AXONEMAL-LIKE-RELATED"/>
    <property type="match status" value="1"/>
</dbReference>
<feature type="domain" description="Dynein heavy chain ATP-binding dynein motor region" evidence="2">
    <location>
        <begin position="15"/>
        <end position="234"/>
    </location>
</feature>
<dbReference type="PANTHER" id="PTHR22878:SF70">
    <property type="entry name" value="DYNEIN HEAVY CHAIN 2, AXONEMAL"/>
    <property type="match status" value="1"/>
</dbReference>
<dbReference type="Gene3D" id="3.10.490.20">
    <property type="match status" value="1"/>
</dbReference>
<dbReference type="InterPro" id="IPR041228">
    <property type="entry name" value="Dynein_C"/>
</dbReference>
<dbReference type="InterPro" id="IPR041658">
    <property type="entry name" value="AAA_lid_11"/>
</dbReference>
<dbReference type="InterPro" id="IPR004273">
    <property type="entry name" value="Dynein_heavy_D6_P-loop"/>
</dbReference>
<dbReference type="GO" id="GO:0045505">
    <property type="term" value="F:dynein intermediate chain binding"/>
    <property type="evidence" value="ECO:0007669"/>
    <property type="project" value="InterPro"/>
</dbReference>
<dbReference type="InterPro" id="IPR043160">
    <property type="entry name" value="Dynein_C_barrel"/>
</dbReference>
<comment type="caution">
    <text evidence="5">The sequence shown here is derived from an EMBL/GenBank/DDBJ whole genome shotgun (WGS) entry which is preliminary data.</text>
</comment>
<evidence type="ECO:0000259" key="3">
    <source>
        <dbReference type="Pfam" id="PF18198"/>
    </source>
</evidence>
<feature type="domain" description="Dynein heavy chain AAA lid" evidence="3">
    <location>
        <begin position="631"/>
        <end position="771"/>
    </location>
</feature>
<dbReference type="Gene3D" id="1.10.8.720">
    <property type="entry name" value="Region D6 of dynein motor"/>
    <property type="match status" value="1"/>
</dbReference>
<evidence type="ECO:0000313" key="6">
    <source>
        <dbReference type="Proteomes" id="UP001461498"/>
    </source>
</evidence>
<dbReference type="AlphaFoldDB" id="A0AAW1DC86"/>
<dbReference type="Gene3D" id="3.40.50.300">
    <property type="entry name" value="P-loop containing nucleotide triphosphate hydrolases"/>
    <property type="match status" value="2"/>
</dbReference>
<evidence type="ECO:0000259" key="2">
    <source>
        <dbReference type="Pfam" id="PF12781"/>
    </source>
</evidence>
<organism evidence="5 6">
    <name type="scientific">Rhynocoris fuscipes</name>
    <dbReference type="NCBI Taxonomy" id="488301"/>
    <lineage>
        <taxon>Eukaryota</taxon>
        <taxon>Metazoa</taxon>
        <taxon>Ecdysozoa</taxon>
        <taxon>Arthropoda</taxon>
        <taxon>Hexapoda</taxon>
        <taxon>Insecta</taxon>
        <taxon>Pterygota</taxon>
        <taxon>Neoptera</taxon>
        <taxon>Paraneoptera</taxon>
        <taxon>Hemiptera</taxon>
        <taxon>Heteroptera</taxon>
        <taxon>Panheteroptera</taxon>
        <taxon>Cimicomorpha</taxon>
        <taxon>Reduviidae</taxon>
        <taxon>Harpactorinae</taxon>
        <taxon>Harpactorini</taxon>
        <taxon>Rhynocoris</taxon>
    </lineage>
</organism>
<dbReference type="InterPro" id="IPR042219">
    <property type="entry name" value="AAA_lid_11_sf"/>
</dbReference>
<feature type="domain" description="Dynein heavy chain region D6 P-loop" evidence="1">
    <location>
        <begin position="485"/>
        <end position="598"/>
    </location>
</feature>
<accession>A0AAW1DC86</accession>
<evidence type="ECO:0000259" key="4">
    <source>
        <dbReference type="Pfam" id="PF18199"/>
    </source>
</evidence>
<feature type="domain" description="Dynein heavy chain C-terminal" evidence="4">
    <location>
        <begin position="782"/>
        <end position="1081"/>
    </location>
</feature>
<name>A0AAW1DC86_9HEMI</name>
<dbReference type="Pfam" id="PF03028">
    <property type="entry name" value="Dynein_heavy"/>
    <property type="match status" value="1"/>
</dbReference>
<dbReference type="Pfam" id="PF18199">
    <property type="entry name" value="Dynein_C"/>
    <property type="match status" value="1"/>
</dbReference>
<dbReference type="Proteomes" id="UP001461498">
    <property type="component" value="Unassembled WGS sequence"/>
</dbReference>